<reference evidence="1 2" key="2">
    <citation type="submission" date="2015-01" db="EMBL/GenBank/DDBJ databases">
        <authorList>
            <consortium name="NBRP consortium"/>
            <person name="Sawabe T."/>
            <person name="Meirelles P."/>
            <person name="Feng G."/>
            <person name="Sayaka M."/>
            <person name="Hattori M."/>
            <person name="Ohkuma M."/>
        </authorList>
    </citation>
    <scope>NUCLEOTIDE SEQUENCE [LARGE SCALE GENOMIC DNA]</scope>
    <source>
        <strain evidence="2">JCM 19231</strain>
    </source>
</reference>
<gene>
    <name evidence="1" type="ORF">JCM19231_2683</name>
</gene>
<dbReference type="EMBL" id="BBRZ01000057">
    <property type="protein sequence ID" value="GAM57564.1"/>
    <property type="molecule type" value="Genomic_DNA"/>
</dbReference>
<keyword evidence="2" id="KW-1185">Reference proteome</keyword>
<dbReference type="Proteomes" id="UP000031671">
    <property type="component" value="Unassembled WGS sequence"/>
</dbReference>
<comment type="caution">
    <text evidence="1">The sequence shown here is derived from an EMBL/GenBank/DDBJ whole genome shotgun (WGS) entry which is preliminary data.</text>
</comment>
<sequence>MSHSKILVTGASGKLGQAVVKSLLEEIKLSLSSLSLPLVMPKNSAHCLTRVSRFEKLIFQTQAH</sequence>
<dbReference type="AlphaFoldDB" id="A0A0B8P3K4"/>
<reference evidence="1 2" key="1">
    <citation type="submission" date="2015-01" db="EMBL/GenBank/DDBJ databases">
        <title>Vibrio sp. C1 JCM 19231 whole genome shotgun sequence.</title>
        <authorList>
            <person name="Sawabe T."/>
            <person name="Meirelles P."/>
            <person name="Feng G."/>
            <person name="Sayaka M."/>
            <person name="Hattori M."/>
            <person name="Ohkuma M."/>
        </authorList>
    </citation>
    <scope>NUCLEOTIDE SEQUENCE [LARGE SCALE GENOMIC DNA]</scope>
    <source>
        <strain evidence="2">JCM 19231</strain>
    </source>
</reference>
<organism evidence="1 2">
    <name type="scientific">Vibrio ishigakensis</name>
    <dbReference type="NCBI Taxonomy" id="1481914"/>
    <lineage>
        <taxon>Bacteria</taxon>
        <taxon>Pseudomonadati</taxon>
        <taxon>Pseudomonadota</taxon>
        <taxon>Gammaproteobacteria</taxon>
        <taxon>Vibrionales</taxon>
        <taxon>Vibrionaceae</taxon>
        <taxon>Vibrio</taxon>
    </lineage>
</organism>
<dbReference type="SUPFAM" id="SSF51735">
    <property type="entry name" value="NAD(P)-binding Rossmann-fold domains"/>
    <property type="match status" value="1"/>
</dbReference>
<evidence type="ECO:0000313" key="1">
    <source>
        <dbReference type="EMBL" id="GAM57564.1"/>
    </source>
</evidence>
<evidence type="ECO:0000313" key="2">
    <source>
        <dbReference type="Proteomes" id="UP000031671"/>
    </source>
</evidence>
<name>A0A0B8P3K4_9VIBR</name>
<protein>
    <submittedName>
        <fullName evidence="1">Uncharacterized protein</fullName>
    </submittedName>
</protein>
<proteinExistence type="predicted"/>
<accession>A0A0B8P3K4</accession>
<dbReference type="InterPro" id="IPR036291">
    <property type="entry name" value="NAD(P)-bd_dom_sf"/>
</dbReference>
<dbReference type="Gene3D" id="3.40.50.720">
    <property type="entry name" value="NAD(P)-binding Rossmann-like Domain"/>
    <property type="match status" value="1"/>
</dbReference>